<name>A0ABU7B7Y3_9TELE</name>
<gene>
    <name evidence="1" type="ORF">ATANTOWER_021963</name>
</gene>
<reference evidence="1 2" key="1">
    <citation type="submission" date="2021-07" db="EMBL/GenBank/DDBJ databases">
        <authorList>
            <person name="Palmer J.M."/>
        </authorList>
    </citation>
    <scope>NUCLEOTIDE SEQUENCE [LARGE SCALE GENOMIC DNA]</scope>
    <source>
        <strain evidence="1 2">AT_MEX2019</strain>
        <tissue evidence="1">Muscle</tissue>
    </source>
</reference>
<organism evidence="1 2">
    <name type="scientific">Ataeniobius toweri</name>
    <dbReference type="NCBI Taxonomy" id="208326"/>
    <lineage>
        <taxon>Eukaryota</taxon>
        <taxon>Metazoa</taxon>
        <taxon>Chordata</taxon>
        <taxon>Craniata</taxon>
        <taxon>Vertebrata</taxon>
        <taxon>Euteleostomi</taxon>
        <taxon>Actinopterygii</taxon>
        <taxon>Neopterygii</taxon>
        <taxon>Teleostei</taxon>
        <taxon>Neoteleostei</taxon>
        <taxon>Acanthomorphata</taxon>
        <taxon>Ovalentaria</taxon>
        <taxon>Atherinomorphae</taxon>
        <taxon>Cyprinodontiformes</taxon>
        <taxon>Goodeidae</taxon>
        <taxon>Ataeniobius</taxon>
    </lineage>
</organism>
<dbReference type="Proteomes" id="UP001345963">
    <property type="component" value="Unassembled WGS sequence"/>
</dbReference>
<proteinExistence type="predicted"/>
<dbReference type="EMBL" id="JAHUTI010044087">
    <property type="protein sequence ID" value="MED6246687.1"/>
    <property type="molecule type" value="Genomic_DNA"/>
</dbReference>
<comment type="caution">
    <text evidence="1">The sequence shown here is derived from an EMBL/GenBank/DDBJ whole genome shotgun (WGS) entry which is preliminary data.</text>
</comment>
<accession>A0ABU7B7Y3</accession>
<evidence type="ECO:0000313" key="2">
    <source>
        <dbReference type="Proteomes" id="UP001345963"/>
    </source>
</evidence>
<sequence length="109" mass="11755">MDHLHPTAVTARCCCTGVAHLSAISWASYGVETQREASAPCLTWRDLQSTEGSHGIFLVSCSEECGNSSLDASALSLRSVFQLQTQLLKSRHNLTSEDHQPACPPSNIV</sequence>
<evidence type="ECO:0000313" key="1">
    <source>
        <dbReference type="EMBL" id="MED6246687.1"/>
    </source>
</evidence>
<protein>
    <submittedName>
        <fullName evidence="1">Uncharacterized protein</fullName>
    </submittedName>
</protein>
<keyword evidence="2" id="KW-1185">Reference proteome</keyword>